<evidence type="ECO:0000313" key="4">
    <source>
        <dbReference type="Proteomes" id="UP000469870"/>
    </source>
</evidence>
<dbReference type="GO" id="GO:0009254">
    <property type="term" value="P:peptidoglycan turnover"/>
    <property type="evidence" value="ECO:0007669"/>
    <property type="project" value="InterPro"/>
</dbReference>
<gene>
    <name evidence="3" type="ORF">GIY11_08190</name>
</gene>
<dbReference type="InterPro" id="IPR051933">
    <property type="entry name" value="Resuscitation_pf_RpfB"/>
</dbReference>
<accession>A0A844BV29</accession>
<evidence type="ECO:0000259" key="2">
    <source>
        <dbReference type="Pfam" id="PF06725"/>
    </source>
</evidence>
<protein>
    <recommendedName>
        <fullName evidence="2">3D domain-containing protein</fullName>
    </recommendedName>
</protein>
<proteinExistence type="predicted"/>
<reference evidence="3 4" key="1">
    <citation type="submission" date="2019-11" db="EMBL/GenBank/DDBJ databases">
        <title>Characterisation of Fundicoccus ignavus gen. nov. sp. nov., a novel genus of the family Aerococcaceae isolated from bulk tank milk.</title>
        <authorList>
            <person name="Siebert A."/>
            <person name="Huptas C."/>
            <person name="Wenning M."/>
            <person name="Scherer S."/>
            <person name="Doll E.V."/>
        </authorList>
    </citation>
    <scope>NUCLEOTIDE SEQUENCE [LARGE SCALE GENOMIC DNA]</scope>
    <source>
        <strain evidence="3 4">DSM 109653</strain>
    </source>
</reference>
<evidence type="ECO:0000313" key="3">
    <source>
        <dbReference type="EMBL" id="MRI81982.1"/>
    </source>
</evidence>
<dbReference type="PANTHER" id="PTHR39160:SF4">
    <property type="entry name" value="RESUSCITATION-PROMOTING FACTOR RPFB"/>
    <property type="match status" value="1"/>
</dbReference>
<dbReference type="InterPro" id="IPR036908">
    <property type="entry name" value="RlpA-like_sf"/>
</dbReference>
<dbReference type="GO" id="GO:0019867">
    <property type="term" value="C:outer membrane"/>
    <property type="evidence" value="ECO:0007669"/>
    <property type="project" value="InterPro"/>
</dbReference>
<dbReference type="InterPro" id="IPR010611">
    <property type="entry name" value="3D_dom"/>
</dbReference>
<name>A0A844BV29_9LACT</name>
<dbReference type="PANTHER" id="PTHR39160">
    <property type="entry name" value="CELL WALL-BINDING PROTEIN YOCH"/>
    <property type="match status" value="1"/>
</dbReference>
<evidence type="ECO:0000256" key="1">
    <source>
        <dbReference type="ARBA" id="ARBA00022729"/>
    </source>
</evidence>
<dbReference type="EMBL" id="WJQR01000007">
    <property type="protein sequence ID" value="MRI81982.1"/>
    <property type="molecule type" value="Genomic_DNA"/>
</dbReference>
<dbReference type="Pfam" id="PF06725">
    <property type="entry name" value="3D"/>
    <property type="match status" value="1"/>
</dbReference>
<sequence length="91" mass="9806">MTVEATAYSRNEAGLGNFTADGTDLRNESNVIAVDPSVIPLGTTVYIPGWGYYRAADTGGAIVGNKIDVHFENVADTYQFGRQSITIYIVD</sequence>
<dbReference type="GO" id="GO:0004553">
    <property type="term" value="F:hydrolase activity, hydrolyzing O-glycosyl compounds"/>
    <property type="evidence" value="ECO:0007669"/>
    <property type="project" value="InterPro"/>
</dbReference>
<dbReference type="SUPFAM" id="SSF50685">
    <property type="entry name" value="Barwin-like endoglucanases"/>
    <property type="match status" value="1"/>
</dbReference>
<dbReference type="Proteomes" id="UP000469870">
    <property type="component" value="Unassembled WGS sequence"/>
</dbReference>
<organism evidence="3 4">
    <name type="scientific">Fundicoccus ignavus</name>
    <dbReference type="NCBI Taxonomy" id="2664442"/>
    <lineage>
        <taxon>Bacteria</taxon>
        <taxon>Bacillati</taxon>
        <taxon>Bacillota</taxon>
        <taxon>Bacilli</taxon>
        <taxon>Lactobacillales</taxon>
        <taxon>Aerococcaceae</taxon>
        <taxon>Fundicoccus</taxon>
    </lineage>
</organism>
<dbReference type="AlphaFoldDB" id="A0A844BV29"/>
<dbReference type="Gene3D" id="2.40.40.10">
    <property type="entry name" value="RlpA-like domain"/>
    <property type="match status" value="1"/>
</dbReference>
<keyword evidence="1" id="KW-0732">Signal</keyword>
<dbReference type="CDD" id="cd22786">
    <property type="entry name" value="DPBB_YuiC-like"/>
    <property type="match status" value="1"/>
</dbReference>
<comment type="caution">
    <text evidence="3">The sequence shown here is derived from an EMBL/GenBank/DDBJ whole genome shotgun (WGS) entry which is preliminary data.</text>
</comment>
<feature type="domain" description="3D" evidence="2">
    <location>
        <begin position="31"/>
        <end position="90"/>
    </location>
</feature>